<feature type="binding site" evidence="4">
    <location>
        <position position="87"/>
    </location>
    <ligand>
        <name>a divalent metal cation</name>
        <dbReference type="ChEBI" id="CHEBI:60240"/>
    </ligand>
</feature>
<keyword evidence="3 4" id="KW-0378">Hydrolase</keyword>
<dbReference type="GO" id="GO:0046872">
    <property type="term" value="F:metal ion binding"/>
    <property type="evidence" value="ECO:0007669"/>
    <property type="project" value="UniProtKB-UniRule"/>
</dbReference>
<dbReference type="RefSeq" id="WP_211311462.1">
    <property type="nucleotide sequence ID" value="NZ_BAAABL010000042.1"/>
</dbReference>
<dbReference type="SUPFAM" id="SSF64167">
    <property type="entry name" value="SurE-like"/>
    <property type="match status" value="1"/>
</dbReference>
<dbReference type="InterPro" id="IPR030048">
    <property type="entry name" value="SurE"/>
</dbReference>
<comment type="function">
    <text evidence="4">Nucleotidase that shows phosphatase activity on nucleoside 5'-monophosphates.</text>
</comment>
<dbReference type="Pfam" id="PF01975">
    <property type="entry name" value="SurE"/>
    <property type="match status" value="1"/>
</dbReference>
<keyword evidence="7" id="KW-1185">Reference proteome</keyword>
<feature type="binding site" evidence="4">
    <location>
        <position position="8"/>
    </location>
    <ligand>
        <name>a divalent metal cation</name>
        <dbReference type="ChEBI" id="CHEBI:60240"/>
    </ligand>
</feature>
<accession>A0AAV3S893</accession>
<evidence type="ECO:0000313" key="7">
    <source>
        <dbReference type="Proteomes" id="UP001500837"/>
    </source>
</evidence>
<gene>
    <name evidence="4 6" type="primary">surE</name>
    <name evidence="6" type="ORF">GCM10009066_14770</name>
</gene>
<keyword evidence="4" id="KW-0963">Cytoplasm</keyword>
<keyword evidence="4" id="KW-0547">Nucleotide-binding</keyword>
<proteinExistence type="inferred from homology"/>
<dbReference type="InterPro" id="IPR002828">
    <property type="entry name" value="SurE-like_Pase/nucleotidase"/>
</dbReference>
<dbReference type="PANTHER" id="PTHR30457:SF0">
    <property type="entry name" value="PHOSPHATASE, PUTATIVE (AFU_ORTHOLOGUE AFUA_4G01070)-RELATED"/>
    <property type="match status" value="1"/>
</dbReference>
<name>A0AAV3S893_9EURY</name>
<dbReference type="EMBL" id="BAAABL010000042">
    <property type="protein sequence ID" value="GAA0301685.1"/>
    <property type="molecule type" value="Genomic_DNA"/>
</dbReference>
<reference evidence="6 7" key="1">
    <citation type="journal article" date="2019" name="Int. J. Syst. Evol. Microbiol.">
        <title>The Global Catalogue of Microorganisms (GCM) 10K type strain sequencing project: providing services to taxonomists for standard genome sequencing and annotation.</title>
        <authorList>
            <consortium name="The Broad Institute Genomics Platform"/>
            <consortium name="The Broad Institute Genome Sequencing Center for Infectious Disease"/>
            <person name="Wu L."/>
            <person name="Ma J."/>
        </authorList>
    </citation>
    <scope>NUCLEOTIDE SEQUENCE [LARGE SCALE GENOMIC DNA]</scope>
    <source>
        <strain evidence="6 7">JCM 16330</strain>
    </source>
</reference>
<sequence length="254" mass="26675">MKIVLTNDDGIESPGLAALYESLSALGDVTAVAPAEDMSATGRALSREVVVDEHEYGYAVHGTPSDCVIAALESLVPDADLVVSGCNRGGNLGMYVLGRSGTVSAAVESAFFGVPAISVSLALTSADFEGGATPKEEYAEAAAVTRYLVEHTLDAGVFERADYLNVNAPRPGTEVDEIAVTTPTRGYDMSVERAGEHLRLHDEMWDRIDGGVVAGEPADSDLRAVVEGKTSVSPLTAPHTTEHHEVLDTLVADY</sequence>
<dbReference type="Proteomes" id="UP001500837">
    <property type="component" value="Unassembled WGS sequence"/>
</dbReference>
<dbReference type="NCBIfam" id="TIGR00087">
    <property type="entry name" value="surE"/>
    <property type="match status" value="1"/>
</dbReference>
<comment type="catalytic activity">
    <reaction evidence="4">
        <text>a ribonucleoside 5'-phosphate + H2O = a ribonucleoside + phosphate</text>
        <dbReference type="Rhea" id="RHEA:12484"/>
        <dbReference type="ChEBI" id="CHEBI:15377"/>
        <dbReference type="ChEBI" id="CHEBI:18254"/>
        <dbReference type="ChEBI" id="CHEBI:43474"/>
        <dbReference type="ChEBI" id="CHEBI:58043"/>
        <dbReference type="EC" id="3.1.3.5"/>
    </reaction>
</comment>
<evidence type="ECO:0000256" key="1">
    <source>
        <dbReference type="ARBA" id="ARBA00011062"/>
    </source>
</evidence>
<evidence type="ECO:0000313" key="6">
    <source>
        <dbReference type="EMBL" id="GAA0301685.1"/>
    </source>
</evidence>
<comment type="similarity">
    <text evidence="1 4">Belongs to the SurE nucleotidase family.</text>
</comment>
<evidence type="ECO:0000259" key="5">
    <source>
        <dbReference type="Pfam" id="PF01975"/>
    </source>
</evidence>
<feature type="binding site" evidence="4">
    <location>
        <position position="9"/>
    </location>
    <ligand>
        <name>a divalent metal cation</name>
        <dbReference type="ChEBI" id="CHEBI:60240"/>
    </ligand>
</feature>
<protein>
    <recommendedName>
        <fullName evidence="4">5'-nucleotidase SurE</fullName>
        <ecNumber evidence="4">3.1.3.5</ecNumber>
    </recommendedName>
    <alternativeName>
        <fullName evidence="4">Nucleoside 5'-monophosphate phosphohydrolase</fullName>
    </alternativeName>
</protein>
<feature type="binding site" evidence="4">
    <location>
        <position position="39"/>
    </location>
    <ligand>
        <name>a divalent metal cation</name>
        <dbReference type="ChEBI" id="CHEBI:60240"/>
    </ligand>
</feature>
<comment type="subcellular location">
    <subcellularLocation>
        <location evidence="4">Cytoplasm</location>
    </subcellularLocation>
</comment>
<dbReference type="AlphaFoldDB" id="A0AAV3S893"/>
<dbReference type="PANTHER" id="PTHR30457">
    <property type="entry name" value="5'-NUCLEOTIDASE SURE"/>
    <property type="match status" value="1"/>
</dbReference>
<evidence type="ECO:0000256" key="2">
    <source>
        <dbReference type="ARBA" id="ARBA00022723"/>
    </source>
</evidence>
<keyword evidence="2 4" id="KW-0479">Metal-binding</keyword>
<dbReference type="EC" id="3.1.3.5" evidence="4"/>
<dbReference type="InterPro" id="IPR036523">
    <property type="entry name" value="SurE-like_sf"/>
</dbReference>
<dbReference type="GO" id="GO:0000166">
    <property type="term" value="F:nucleotide binding"/>
    <property type="evidence" value="ECO:0007669"/>
    <property type="project" value="UniProtKB-KW"/>
</dbReference>
<dbReference type="HAMAP" id="MF_00060">
    <property type="entry name" value="SurE"/>
    <property type="match status" value="1"/>
</dbReference>
<feature type="domain" description="Survival protein SurE-like phosphatase/nucleotidase" evidence="5">
    <location>
        <begin position="3"/>
        <end position="185"/>
    </location>
</feature>
<organism evidence="6 7">
    <name type="scientific">Halarchaeum salinum</name>
    <dbReference type="NCBI Taxonomy" id="489912"/>
    <lineage>
        <taxon>Archaea</taxon>
        <taxon>Methanobacteriati</taxon>
        <taxon>Methanobacteriota</taxon>
        <taxon>Stenosarchaea group</taxon>
        <taxon>Halobacteria</taxon>
        <taxon>Halobacteriales</taxon>
        <taxon>Halobacteriaceae</taxon>
    </lineage>
</organism>
<dbReference type="GO" id="GO:0005737">
    <property type="term" value="C:cytoplasm"/>
    <property type="evidence" value="ECO:0007669"/>
    <property type="project" value="UniProtKB-SubCell"/>
</dbReference>
<evidence type="ECO:0000256" key="4">
    <source>
        <dbReference type="HAMAP-Rule" id="MF_00060"/>
    </source>
</evidence>
<dbReference type="GO" id="GO:0008253">
    <property type="term" value="F:5'-nucleotidase activity"/>
    <property type="evidence" value="ECO:0007669"/>
    <property type="project" value="UniProtKB-UniRule"/>
</dbReference>
<dbReference type="Gene3D" id="3.40.1210.10">
    <property type="entry name" value="Survival protein SurE-like phosphatase/nucleotidase"/>
    <property type="match status" value="1"/>
</dbReference>
<comment type="caution">
    <text evidence="6">The sequence shown here is derived from an EMBL/GenBank/DDBJ whole genome shotgun (WGS) entry which is preliminary data.</text>
</comment>
<evidence type="ECO:0000256" key="3">
    <source>
        <dbReference type="ARBA" id="ARBA00022801"/>
    </source>
</evidence>
<comment type="cofactor">
    <cofactor evidence="4">
        <name>a divalent metal cation</name>
        <dbReference type="ChEBI" id="CHEBI:60240"/>
    </cofactor>
    <text evidence="4">Binds 1 divalent metal cation per subunit.</text>
</comment>